<evidence type="ECO:0000313" key="2">
    <source>
        <dbReference type="EMBL" id="GAV84081.1"/>
    </source>
</evidence>
<proteinExistence type="predicted"/>
<reference evidence="3" key="1">
    <citation type="submission" date="2016-04" db="EMBL/GenBank/DDBJ databases">
        <title>Cephalotus genome sequencing.</title>
        <authorList>
            <person name="Fukushima K."/>
            <person name="Hasebe M."/>
            <person name="Fang X."/>
        </authorList>
    </citation>
    <scope>NUCLEOTIDE SEQUENCE [LARGE SCALE GENOMIC DNA]</scope>
    <source>
        <strain evidence="3">cv. St1</strain>
    </source>
</reference>
<evidence type="ECO:0000256" key="1">
    <source>
        <dbReference type="SAM" id="MobiDB-lite"/>
    </source>
</evidence>
<accession>A0A1Q3CVC4</accession>
<dbReference type="PANTHER" id="PTHR33671">
    <property type="entry name" value="N-METHYLTRANSFERASE, PUTATIVE (DUF688)-RELATED"/>
    <property type="match status" value="1"/>
</dbReference>
<dbReference type="FunCoup" id="A0A1Q3CVC4">
    <property type="interactions" value="778"/>
</dbReference>
<evidence type="ECO:0000313" key="3">
    <source>
        <dbReference type="Proteomes" id="UP000187406"/>
    </source>
</evidence>
<dbReference type="AlphaFoldDB" id="A0A1Q3CVC4"/>
<feature type="region of interest" description="Disordered" evidence="1">
    <location>
        <begin position="23"/>
        <end position="137"/>
    </location>
</feature>
<dbReference type="Proteomes" id="UP000187406">
    <property type="component" value="Unassembled WGS sequence"/>
</dbReference>
<dbReference type="Pfam" id="PF05097">
    <property type="entry name" value="DUF688"/>
    <property type="match status" value="1"/>
</dbReference>
<dbReference type="STRING" id="3775.A0A1Q3CVC4"/>
<name>A0A1Q3CVC4_CEPFO</name>
<gene>
    <name evidence="2" type="ORF">CFOL_v3_27525</name>
</gene>
<keyword evidence="3" id="KW-1185">Reference proteome</keyword>
<feature type="region of interest" description="Disordered" evidence="1">
    <location>
        <begin position="634"/>
        <end position="658"/>
    </location>
</feature>
<protein>
    <submittedName>
        <fullName evidence="2">DUF688 domain-containing protein</fullName>
    </submittedName>
</protein>
<dbReference type="InParanoid" id="A0A1Q3CVC4"/>
<sequence>MLLKNLMEDKQLDFNQPLLSVRRFSSSVATSEAEGKRKTNVSLPKKPPLPSYKSEMKSGPIRNPGSVPFLWEQTPGKPKDESKSQTRALKRPPITPNPPPGRILNTKQQPLGKGSEVSAASWSQTGNLSSSCQNISSSNKNVNKYEISKGGTEETGSSESEDGDDAYEDALDTLSRSESFFLNCSTSGVSGLDGPELKPSGIFSADPQTRDFMMGRFLPAAKAMAAETPQYAIRKPPVAQAQPRQIKKIVSGNKRLPLYPYCPNPLPHYGHAEASEESEDEDIDYGGPENSSVKVCGFFTRFCLKNSFCILNPVPGMRTQAQQHISLDRRTKAKSAYAGSCSETKKEHARDVVFGQKSTGLQSLDLHENKIELKNESDQITSRRDSQKVDGSTLYKQFQGNGISHYQNEFSVYEEKGFLWIPEKSKNFVVNGLKTQKEGSYNFRQLLADDSTNWQSASSSPVTEKTLYIDSVHMVKSPDSNSSSSDIKGLINYKGDDIVTPVKSGEIEAQSVDFSVKEIKNLNTVEENAILQPKGPESIDSSFRSSSDRSRNYVQMDVMNGPKQDQDLIQVSNTLTHSKVGEDEKIDSESNLSIKFGNQESYRGRVQDSNALTSSTMVDADGKIDLESQLLKKNQVSSHGSYSQSPPPPPLPKSPSDSWLKRTLPTVSSRNSWSTLGMHRYSKIQDFKTSALDPKWETIVKSTNLPNSHLQFSEELLSSIPEA</sequence>
<comment type="caution">
    <text evidence="2">The sequence shown here is derived from an EMBL/GenBank/DDBJ whole genome shotgun (WGS) entry which is preliminary data.</text>
</comment>
<dbReference type="PANTHER" id="PTHR33671:SF2">
    <property type="entry name" value="N-METHYLTRANSFERASE, PUTATIVE (DUF688)-RELATED"/>
    <property type="match status" value="1"/>
</dbReference>
<feature type="compositionally biased region" description="Low complexity" evidence="1">
    <location>
        <begin position="127"/>
        <end position="137"/>
    </location>
</feature>
<dbReference type="InterPro" id="IPR007789">
    <property type="entry name" value="DUF688"/>
</dbReference>
<dbReference type="EMBL" id="BDDD01003110">
    <property type="protein sequence ID" value="GAV84081.1"/>
    <property type="molecule type" value="Genomic_DNA"/>
</dbReference>
<dbReference type="OrthoDB" id="677721at2759"/>
<organism evidence="2 3">
    <name type="scientific">Cephalotus follicularis</name>
    <name type="common">Albany pitcher plant</name>
    <dbReference type="NCBI Taxonomy" id="3775"/>
    <lineage>
        <taxon>Eukaryota</taxon>
        <taxon>Viridiplantae</taxon>
        <taxon>Streptophyta</taxon>
        <taxon>Embryophyta</taxon>
        <taxon>Tracheophyta</taxon>
        <taxon>Spermatophyta</taxon>
        <taxon>Magnoliopsida</taxon>
        <taxon>eudicotyledons</taxon>
        <taxon>Gunneridae</taxon>
        <taxon>Pentapetalae</taxon>
        <taxon>rosids</taxon>
        <taxon>fabids</taxon>
        <taxon>Oxalidales</taxon>
        <taxon>Cephalotaceae</taxon>
        <taxon>Cephalotus</taxon>
    </lineage>
</organism>